<reference evidence="3 4" key="1">
    <citation type="submission" date="2015-06" db="EMBL/GenBank/DDBJ databases">
        <title>Survival trade-offs in plant roots during colonization by closely related pathogenic and mutualistic fungi.</title>
        <authorList>
            <person name="Hacquard S."/>
            <person name="Kracher B."/>
            <person name="Hiruma K."/>
            <person name="Weinman A."/>
            <person name="Muench P."/>
            <person name="Garrido Oter R."/>
            <person name="Ver Loren van Themaat E."/>
            <person name="Dallerey J.-F."/>
            <person name="Damm U."/>
            <person name="Henrissat B."/>
            <person name="Lespinet O."/>
            <person name="Thon M."/>
            <person name="Kemen E."/>
            <person name="McHardy A.C."/>
            <person name="Schulze-Lefert P."/>
            <person name="O'Connell R.J."/>
        </authorList>
    </citation>
    <scope>NUCLEOTIDE SEQUENCE [LARGE SCALE GENOMIC DNA]</scope>
    <source>
        <strain evidence="3 4">MAFF 238704</strain>
    </source>
</reference>
<sequence length="350" mass="38300">LSSISVLTLHQGKMVTIAQVRQSNAQLSEKTIPRTVLFVGGTSGIGKLTLIELISLGFPVKAYIVGRKATEAAMTPLLDDLRQKNPSVELIWVEGEVSLLSETKRICESIKAKESQLDFLCLTAGYAPFGGRNNTTEGLDVTHALEYYGRMLFTLHLLPLLRASPAPRVLTVLAGSMLSSKGVLFDDLNLEKPGNFGGMRTQTHMAVMNTLFLDRLSAEPANDKITFVHNWPGAVNTGNMARYHSPKFWSPVPLTTLLKPLFLVVGHDGQEAGQRHVYLATSGEFGGDGPRAGDGMEGGRNTRGEEGRRGLFLVNHKCEASDKREVLKELRGEAQGRVWEKTMEVLGPYL</sequence>
<feature type="compositionally biased region" description="Gly residues" evidence="2">
    <location>
        <begin position="284"/>
        <end position="298"/>
    </location>
</feature>
<dbReference type="EMBL" id="LFIW01000169">
    <property type="protein sequence ID" value="KZL87884.1"/>
    <property type="molecule type" value="Genomic_DNA"/>
</dbReference>
<dbReference type="InterPro" id="IPR002347">
    <property type="entry name" value="SDR_fam"/>
</dbReference>
<dbReference type="STRING" id="1573173.A0A162Q1A3"/>
<dbReference type="SUPFAM" id="SSF51735">
    <property type="entry name" value="NAD(P)-binding Rossmann-fold domains"/>
    <property type="match status" value="1"/>
</dbReference>
<evidence type="ECO:0000313" key="3">
    <source>
        <dbReference type="EMBL" id="KZL87884.1"/>
    </source>
</evidence>
<dbReference type="PANTHER" id="PTHR47534:SF3">
    <property type="entry name" value="ALCOHOL DEHYDROGENASE-LIKE C-TERMINAL DOMAIN-CONTAINING PROTEIN"/>
    <property type="match status" value="1"/>
</dbReference>
<dbReference type="Pfam" id="PF00106">
    <property type="entry name" value="adh_short"/>
    <property type="match status" value="1"/>
</dbReference>
<dbReference type="PANTHER" id="PTHR47534">
    <property type="entry name" value="YALI0E05731P"/>
    <property type="match status" value="1"/>
</dbReference>
<keyword evidence="4" id="KW-1185">Reference proteome</keyword>
<dbReference type="Proteomes" id="UP000076584">
    <property type="component" value="Unassembled WGS sequence"/>
</dbReference>
<accession>A0A162Q1A3</accession>
<dbReference type="InterPro" id="IPR052228">
    <property type="entry name" value="Sec_Metab_Biosynth_Oxidored"/>
</dbReference>
<evidence type="ECO:0000256" key="1">
    <source>
        <dbReference type="ARBA" id="ARBA00023002"/>
    </source>
</evidence>
<dbReference type="GO" id="GO:0016491">
    <property type="term" value="F:oxidoreductase activity"/>
    <property type="evidence" value="ECO:0007669"/>
    <property type="project" value="UniProtKB-KW"/>
</dbReference>
<keyword evidence="1" id="KW-0560">Oxidoreductase</keyword>
<comment type="caution">
    <text evidence="3">The sequence shown here is derived from an EMBL/GenBank/DDBJ whole genome shotgun (WGS) entry which is preliminary data.</text>
</comment>
<dbReference type="Gene3D" id="3.40.50.720">
    <property type="entry name" value="NAD(P)-binding Rossmann-like Domain"/>
    <property type="match status" value="1"/>
</dbReference>
<dbReference type="AlphaFoldDB" id="A0A162Q1A3"/>
<dbReference type="InterPro" id="IPR036291">
    <property type="entry name" value="NAD(P)-bd_dom_sf"/>
</dbReference>
<name>A0A162Q1A3_COLIC</name>
<organism evidence="3 4">
    <name type="scientific">Colletotrichum incanum</name>
    <name type="common">Soybean anthracnose fungus</name>
    <dbReference type="NCBI Taxonomy" id="1573173"/>
    <lineage>
        <taxon>Eukaryota</taxon>
        <taxon>Fungi</taxon>
        <taxon>Dikarya</taxon>
        <taxon>Ascomycota</taxon>
        <taxon>Pezizomycotina</taxon>
        <taxon>Sordariomycetes</taxon>
        <taxon>Hypocreomycetidae</taxon>
        <taxon>Glomerellales</taxon>
        <taxon>Glomerellaceae</taxon>
        <taxon>Colletotrichum</taxon>
        <taxon>Colletotrichum spaethianum species complex</taxon>
    </lineage>
</organism>
<gene>
    <name evidence="3" type="ORF">CI238_08711</name>
</gene>
<evidence type="ECO:0000313" key="4">
    <source>
        <dbReference type="Proteomes" id="UP000076584"/>
    </source>
</evidence>
<evidence type="ECO:0000256" key="2">
    <source>
        <dbReference type="SAM" id="MobiDB-lite"/>
    </source>
</evidence>
<protein>
    <submittedName>
        <fullName evidence="3">Short chain dehydrogenase reductase family protein</fullName>
    </submittedName>
</protein>
<feature type="non-terminal residue" evidence="3">
    <location>
        <position position="1"/>
    </location>
</feature>
<feature type="region of interest" description="Disordered" evidence="2">
    <location>
        <begin position="282"/>
        <end position="305"/>
    </location>
</feature>
<proteinExistence type="predicted"/>